<dbReference type="Proteomes" id="UP000005237">
    <property type="component" value="Unassembled WGS sequence"/>
</dbReference>
<dbReference type="Pfam" id="PF02535">
    <property type="entry name" value="Zip"/>
    <property type="match status" value="1"/>
</dbReference>
<keyword evidence="4 6" id="KW-1133">Transmembrane helix</keyword>
<sequence length="516" mass="57531">MLIDLSDLDKPVNASQIIHQVLHDAFLAADLGNYTDAVNLLEKPPAWQTWGIGFAIVSGCSFSAPLGILLLPCLSKSLYERIMTFLVAVGIGALSGSTIFIMLPQAFHLTSFEHFEYHTKSLIILCALYAFFAVDRMLQYILEFRRRRQTKRRIHASTIASLMNTPTSKRRDNDHNMTEESIIPTEPSTLTLRVPDLHHLHRHRLESEVSDVGEKSEYQEKEMAELANDLEMALTNNVLARTFSTRRRVAVVSGGLDEIEFRSPKHSHPNNNSHTHASQFLDAVNNEFHRRMTPLSSRPPSPVTINIEDANANAYEMKPRLSEKPSLSPIDDSDAMSVSIRVVEKKVIEPTAMEVASVAYMIIFGSSANNFVDGMSMGAAFSDNLLRGLSIGIAVISQQFPQELGTLAILVKSGLGLKKTLLFNMVPIVLSYLGFSIGVMLDSVDDSYDEYIFAISSGMYMYIFLGTLIPEIRESTNELIKENLAESILVSIIQVCGILFGTTFMYFMSRVNSVDF</sequence>
<reference evidence="7" key="2">
    <citation type="submission" date="2022-06" db="UniProtKB">
        <authorList>
            <consortium name="EnsemblMetazoa"/>
        </authorList>
    </citation>
    <scope>IDENTIFICATION</scope>
    <source>
        <strain evidence="7">DF5081</strain>
    </source>
</reference>
<name>A0A8R1DSK9_CAEJA</name>
<reference evidence="8" key="1">
    <citation type="submission" date="2010-08" db="EMBL/GenBank/DDBJ databases">
        <authorList>
            <consortium name="Caenorhabditis japonica Sequencing Consortium"/>
            <person name="Wilson R.K."/>
        </authorList>
    </citation>
    <scope>NUCLEOTIDE SEQUENCE [LARGE SCALE GENOMIC DNA]</scope>
    <source>
        <strain evidence="8">DF5081</strain>
    </source>
</reference>
<evidence type="ECO:0000256" key="3">
    <source>
        <dbReference type="ARBA" id="ARBA00022692"/>
    </source>
</evidence>
<evidence type="ECO:0000256" key="2">
    <source>
        <dbReference type="ARBA" id="ARBA00006939"/>
    </source>
</evidence>
<keyword evidence="5 6" id="KW-0472">Membrane</keyword>
<comment type="similarity">
    <text evidence="2">Belongs to the ZIP transporter (TC 2.A.5) family.</text>
</comment>
<dbReference type="GO" id="GO:0071578">
    <property type="term" value="P:zinc ion import across plasma membrane"/>
    <property type="evidence" value="ECO:0007669"/>
    <property type="project" value="TreeGrafter"/>
</dbReference>
<organism evidence="7 8">
    <name type="scientific">Caenorhabditis japonica</name>
    <dbReference type="NCBI Taxonomy" id="281687"/>
    <lineage>
        <taxon>Eukaryota</taxon>
        <taxon>Metazoa</taxon>
        <taxon>Ecdysozoa</taxon>
        <taxon>Nematoda</taxon>
        <taxon>Chromadorea</taxon>
        <taxon>Rhabditida</taxon>
        <taxon>Rhabditina</taxon>
        <taxon>Rhabditomorpha</taxon>
        <taxon>Rhabditoidea</taxon>
        <taxon>Rhabditidae</taxon>
        <taxon>Peloderinae</taxon>
        <taxon>Caenorhabditis</taxon>
    </lineage>
</organism>
<keyword evidence="8" id="KW-1185">Reference proteome</keyword>
<feature type="transmembrane region" description="Helical" evidence="6">
    <location>
        <begin position="83"/>
        <end position="102"/>
    </location>
</feature>
<dbReference type="GO" id="GO:0005886">
    <property type="term" value="C:plasma membrane"/>
    <property type="evidence" value="ECO:0007669"/>
    <property type="project" value="TreeGrafter"/>
</dbReference>
<dbReference type="InterPro" id="IPR050799">
    <property type="entry name" value="ZIP_Transporter"/>
</dbReference>
<feature type="transmembrane region" description="Helical" evidence="6">
    <location>
        <begin position="484"/>
        <end position="508"/>
    </location>
</feature>
<evidence type="ECO:0000313" key="7">
    <source>
        <dbReference type="EnsemblMetazoa" id="CJA09550.1"/>
    </source>
</evidence>
<feature type="transmembrane region" description="Helical" evidence="6">
    <location>
        <begin position="122"/>
        <end position="142"/>
    </location>
</feature>
<dbReference type="GO" id="GO:0030003">
    <property type="term" value="P:intracellular monoatomic cation homeostasis"/>
    <property type="evidence" value="ECO:0007669"/>
    <property type="project" value="TreeGrafter"/>
</dbReference>
<accession>A0A8R1DSK9</accession>
<keyword evidence="3 6" id="KW-0812">Transmembrane</keyword>
<dbReference type="InterPro" id="IPR003689">
    <property type="entry name" value="ZIP"/>
</dbReference>
<evidence type="ECO:0000256" key="5">
    <source>
        <dbReference type="ARBA" id="ARBA00023136"/>
    </source>
</evidence>
<dbReference type="PANTHER" id="PTHR12191">
    <property type="entry name" value="SOLUTE CARRIER FAMILY 39"/>
    <property type="match status" value="1"/>
</dbReference>
<feature type="transmembrane region" description="Helical" evidence="6">
    <location>
        <begin position="451"/>
        <end position="472"/>
    </location>
</feature>
<evidence type="ECO:0000256" key="1">
    <source>
        <dbReference type="ARBA" id="ARBA00004141"/>
    </source>
</evidence>
<feature type="transmembrane region" description="Helical" evidence="6">
    <location>
        <begin position="421"/>
        <end position="439"/>
    </location>
</feature>
<evidence type="ECO:0000313" key="8">
    <source>
        <dbReference type="Proteomes" id="UP000005237"/>
    </source>
</evidence>
<comment type="subcellular location">
    <subcellularLocation>
        <location evidence="1">Membrane</location>
        <topology evidence="1">Multi-pass membrane protein</topology>
    </subcellularLocation>
</comment>
<evidence type="ECO:0000256" key="4">
    <source>
        <dbReference type="ARBA" id="ARBA00022989"/>
    </source>
</evidence>
<feature type="transmembrane region" description="Helical" evidence="6">
    <location>
        <begin position="50"/>
        <end position="71"/>
    </location>
</feature>
<dbReference type="PANTHER" id="PTHR12191:SF32">
    <property type="entry name" value="ZRT (ZRT), IRT- (IRT-) LIKE PROTEIN TRANSPORTER"/>
    <property type="match status" value="1"/>
</dbReference>
<protein>
    <submittedName>
        <fullName evidence="7">Uncharacterized protein</fullName>
    </submittedName>
</protein>
<proteinExistence type="inferred from homology"/>
<dbReference type="GO" id="GO:0005385">
    <property type="term" value="F:zinc ion transmembrane transporter activity"/>
    <property type="evidence" value="ECO:0007669"/>
    <property type="project" value="TreeGrafter"/>
</dbReference>
<evidence type="ECO:0000256" key="6">
    <source>
        <dbReference type="SAM" id="Phobius"/>
    </source>
</evidence>
<dbReference type="EnsemblMetazoa" id="CJA09550.1">
    <property type="protein sequence ID" value="CJA09550.1"/>
    <property type="gene ID" value="WBGene00128753"/>
</dbReference>
<dbReference type="GO" id="GO:0140410">
    <property type="term" value="F:monoatomic cation:bicarbonate symporter activity"/>
    <property type="evidence" value="ECO:0007669"/>
    <property type="project" value="TreeGrafter"/>
</dbReference>
<dbReference type="AlphaFoldDB" id="A0A8R1DSK9"/>